<dbReference type="EMBL" id="KV748511">
    <property type="protein sequence ID" value="OCL14903.1"/>
    <property type="molecule type" value="Genomic_DNA"/>
</dbReference>
<dbReference type="Pfam" id="PF26640">
    <property type="entry name" value="DUF8212"/>
    <property type="match status" value="1"/>
</dbReference>
<proteinExistence type="predicted"/>
<dbReference type="PANTHER" id="PTHR10622:SF10">
    <property type="entry name" value="HET DOMAIN-CONTAINING PROTEIN"/>
    <property type="match status" value="1"/>
</dbReference>
<dbReference type="Pfam" id="PF06985">
    <property type="entry name" value="HET"/>
    <property type="match status" value="1"/>
</dbReference>
<dbReference type="AlphaFoldDB" id="A0A8E2FDE9"/>
<gene>
    <name evidence="3" type="ORF">AOQ84DRAFT_428670</name>
</gene>
<keyword evidence="4" id="KW-1185">Reference proteome</keyword>
<organism evidence="3 4">
    <name type="scientific">Glonium stellatum</name>
    <dbReference type="NCBI Taxonomy" id="574774"/>
    <lineage>
        <taxon>Eukaryota</taxon>
        <taxon>Fungi</taxon>
        <taxon>Dikarya</taxon>
        <taxon>Ascomycota</taxon>
        <taxon>Pezizomycotina</taxon>
        <taxon>Dothideomycetes</taxon>
        <taxon>Pleosporomycetidae</taxon>
        <taxon>Gloniales</taxon>
        <taxon>Gloniaceae</taxon>
        <taxon>Glonium</taxon>
    </lineage>
</organism>
<dbReference type="PANTHER" id="PTHR10622">
    <property type="entry name" value="HET DOMAIN-CONTAINING PROTEIN"/>
    <property type="match status" value="1"/>
</dbReference>
<dbReference type="OrthoDB" id="20872at2759"/>
<protein>
    <submittedName>
        <fullName evidence="3">HET-domain-containing protein</fullName>
    </submittedName>
</protein>
<name>A0A8E2FDE9_9PEZI</name>
<dbReference type="InterPro" id="IPR058525">
    <property type="entry name" value="DUF8212"/>
</dbReference>
<evidence type="ECO:0000313" key="4">
    <source>
        <dbReference type="Proteomes" id="UP000250140"/>
    </source>
</evidence>
<sequence>MRLLHTSTLEFQEFLDTNIPRYAILSHTWGTEEVTFEDMRERREAAMQMAGYEKIKQCCKKAAQEGFDYVWIDTCCIDKRSSAELSESMNAMYEWYRKSGSCYAYLADVPSECQPAAEDDAFRRSRWFTRGWTLQELIAPDRVQFFAQDWTKIGTKETLNQEIKLVTGIPLEVLNNSSVLRRTGVAQKMSWAASRQTARVEDIAYCLMGLFGVNMPMLYGEGQKAFQRLQLEIIKKTYDHSIFAWKTTDHTRGLFACSPADFVDSGHITPFHYYEFTTPYSVTNLGLSIKAPMASSLFKGRYVAYLNCGYKKNSRGTTWIGIYLRKVSGNHYTRISCDDLGLLRQYSSYFRVTFKEGFKKADNSNINLVNLNRETFELSVKWLHARVFDPAPVNKRNDRVPSRRRG</sequence>
<evidence type="ECO:0000259" key="1">
    <source>
        <dbReference type="Pfam" id="PF06985"/>
    </source>
</evidence>
<dbReference type="Proteomes" id="UP000250140">
    <property type="component" value="Unassembled WGS sequence"/>
</dbReference>
<feature type="domain" description="Heterokaryon incompatibility" evidence="1">
    <location>
        <begin position="22"/>
        <end position="109"/>
    </location>
</feature>
<dbReference type="InterPro" id="IPR010730">
    <property type="entry name" value="HET"/>
</dbReference>
<feature type="domain" description="DUF8212" evidence="2">
    <location>
        <begin position="224"/>
        <end position="248"/>
    </location>
</feature>
<evidence type="ECO:0000259" key="2">
    <source>
        <dbReference type="Pfam" id="PF26640"/>
    </source>
</evidence>
<evidence type="ECO:0000313" key="3">
    <source>
        <dbReference type="EMBL" id="OCL14903.1"/>
    </source>
</evidence>
<reference evidence="3 4" key="1">
    <citation type="journal article" date="2016" name="Nat. Commun.">
        <title>Ectomycorrhizal ecology is imprinted in the genome of the dominant symbiotic fungus Cenococcum geophilum.</title>
        <authorList>
            <consortium name="DOE Joint Genome Institute"/>
            <person name="Peter M."/>
            <person name="Kohler A."/>
            <person name="Ohm R.A."/>
            <person name="Kuo A."/>
            <person name="Krutzmann J."/>
            <person name="Morin E."/>
            <person name="Arend M."/>
            <person name="Barry K.W."/>
            <person name="Binder M."/>
            <person name="Choi C."/>
            <person name="Clum A."/>
            <person name="Copeland A."/>
            <person name="Grisel N."/>
            <person name="Haridas S."/>
            <person name="Kipfer T."/>
            <person name="LaButti K."/>
            <person name="Lindquist E."/>
            <person name="Lipzen A."/>
            <person name="Maire R."/>
            <person name="Meier B."/>
            <person name="Mihaltcheva S."/>
            <person name="Molinier V."/>
            <person name="Murat C."/>
            <person name="Poggeler S."/>
            <person name="Quandt C.A."/>
            <person name="Sperisen C."/>
            <person name="Tritt A."/>
            <person name="Tisserant E."/>
            <person name="Crous P.W."/>
            <person name="Henrissat B."/>
            <person name="Nehls U."/>
            <person name="Egli S."/>
            <person name="Spatafora J.W."/>
            <person name="Grigoriev I.V."/>
            <person name="Martin F.M."/>
        </authorList>
    </citation>
    <scope>NUCLEOTIDE SEQUENCE [LARGE SCALE GENOMIC DNA]</scope>
    <source>
        <strain evidence="3 4">CBS 207.34</strain>
    </source>
</reference>
<accession>A0A8E2FDE9</accession>